<dbReference type="InterPro" id="IPR003661">
    <property type="entry name" value="HisK_dim/P_dom"/>
</dbReference>
<dbReference type="CDD" id="cd17546">
    <property type="entry name" value="REC_hyHK_CKI1_RcsC-like"/>
    <property type="match status" value="1"/>
</dbReference>
<feature type="domain" description="Response regulatory" evidence="18">
    <location>
        <begin position="553"/>
        <end position="669"/>
    </location>
</feature>
<keyword evidence="10" id="KW-0902">Two-component regulatory system</keyword>
<feature type="transmembrane region" description="Helical" evidence="16">
    <location>
        <begin position="199"/>
        <end position="218"/>
    </location>
</feature>
<evidence type="ECO:0000256" key="6">
    <source>
        <dbReference type="ARBA" id="ARBA00022679"/>
    </source>
</evidence>
<dbReference type="PANTHER" id="PTHR43047">
    <property type="entry name" value="TWO-COMPONENT HISTIDINE PROTEIN KINASE"/>
    <property type="match status" value="1"/>
</dbReference>
<dbReference type="OrthoDB" id="569347at2"/>
<dbReference type="GO" id="GO:0000155">
    <property type="term" value="F:phosphorelay sensor kinase activity"/>
    <property type="evidence" value="ECO:0007669"/>
    <property type="project" value="InterPro"/>
</dbReference>
<evidence type="ECO:0000259" key="19">
    <source>
        <dbReference type="PROSITE" id="PS50885"/>
    </source>
</evidence>
<evidence type="ECO:0000256" key="16">
    <source>
        <dbReference type="SAM" id="Phobius"/>
    </source>
</evidence>
<dbReference type="PROSITE" id="PS50110">
    <property type="entry name" value="RESPONSE_REGULATORY"/>
    <property type="match status" value="1"/>
</dbReference>
<dbReference type="Pfam" id="PF00512">
    <property type="entry name" value="HisKA"/>
    <property type="match status" value="1"/>
</dbReference>
<feature type="transmembrane region" description="Helical" evidence="16">
    <location>
        <begin position="12"/>
        <end position="32"/>
    </location>
</feature>
<dbReference type="Pfam" id="PF02518">
    <property type="entry name" value="HATPase_c"/>
    <property type="match status" value="1"/>
</dbReference>
<dbReference type="InterPro" id="IPR036890">
    <property type="entry name" value="HATPase_C_sf"/>
</dbReference>
<evidence type="ECO:0000256" key="5">
    <source>
        <dbReference type="ARBA" id="ARBA00022553"/>
    </source>
</evidence>
<dbReference type="PROSITE" id="PS50885">
    <property type="entry name" value="HAMP"/>
    <property type="match status" value="1"/>
</dbReference>
<protein>
    <recommendedName>
        <fullName evidence="13">Circadian input-output histidine kinase CikA</fullName>
        <ecNumber evidence="4">2.7.13.3</ecNumber>
    </recommendedName>
</protein>
<evidence type="ECO:0000313" key="21">
    <source>
        <dbReference type="EMBL" id="KST68341.1"/>
    </source>
</evidence>
<evidence type="ECO:0000256" key="4">
    <source>
        <dbReference type="ARBA" id="ARBA00012438"/>
    </source>
</evidence>
<dbReference type="FunFam" id="1.10.287.130:FF:000038">
    <property type="entry name" value="Sensory transduction histidine kinase"/>
    <property type="match status" value="1"/>
</dbReference>
<comment type="caution">
    <text evidence="21">The sequence shown here is derived from an EMBL/GenBank/DDBJ whole genome shotgun (WGS) entry which is preliminary data.</text>
</comment>
<dbReference type="GO" id="GO:0016020">
    <property type="term" value="C:membrane"/>
    <property type="evidence" value="ECO:0007669"/>
    <property type="project" value="UniProtKB-SubCell"/>
</dbReference>
<dbReference type="InterPro" id="IPR003660">
    <property type="entry name" value="HAMP_dom"/>
</dbReference>
<accession>A0A0V7ZUL1</accession>
<feature type="coiled-coil region" evidence="15">
    <location>
        <begin position="268"/>
        <end position="302"/>
    </location>
</feature>
<keyword evidence="12" id="KW-0131">Cell cycle</keyword>
<evidence type="ECO:0000256" key="12">
    <source>
        <dbReference type="ARBA" id="ARBA00023306"/>
    </source>
</evidence>
<evidence type="ECO:0000256" key="2">
    <source>
        <dbReference type="ARBA" id="ARBA00004370"/>
    </source>
</evidence>
<dbReference type="FunFam" id="3.30.565.10:FF:000010">
    <property type="entry name" value="Sensor histidine kinase RcsC"/>
    <property type="match status" value="1"/>
</dbReference>
<feature type="modified residue" description="4-aspartylphosphate" evidence="14">
    <location>
        <position position="602"/>
    </location>
</feature>
<dbReference type="CDD" id="cd16922">
    <property type="entry name" value="HATPase_EvgS-ArcB-TorS-like"/>
    <property type="match status" value="1"/>
</dbReference>
<gene>
    <name evidence="20" type="ORF">BC008_32140</name>
    <name evidence="21" type="ORF">BC008_32985</name>
</gene>
<dbReference type="Pfam" id="PF00672">
    <property type="entry name" value="HAMP"/>
    <property type="match status" value="1"/>
</dbReference>
<evidence type="ECO:0000256" key="3">
    <source>
        <dbReference type="ARBA" id="ARBA00006402"/>
    </source>
</evidence>
<dbReference type="SUPFAM" id="SSF47384">
    <property type="entry name" value="Homodimeric domain of signal transducing histidine kinase"/>
    <property type="match status" value="1"/>
</dbReference>
<dbReference type="Proteomes" id="UP000053372">
    <property type="component" value="Unassembled WGS sequence"/>
</dbReference>
<keyword evidence="22" id="KW-1185">Reference proteome</keyword>
<evidence type="ECO:0000256" key="13">
    <source>
        <dbReference type="ARBA" id="ARBA00074306"/>
    </source>
</evidence>
<comment type="catalytic activity">
    <reaction evidence="1">
        <text>ATP + protein L-histidine = ADP + protein N-phospho-L-histidine.</text>
        <dbReference type="EC" id="2.7.13.3"/>
    </reaction>
</comment>
<dbReference type="SMART" id="SM00448">
    <property type="entry name" value="REC"/>
    <property type="match status" value="1"/>
</dbReference>
<feature type="domain" description="HAMP" evidence="19">
    <location>
        <begin position="220"/>
        <end position="273"/>
    </location>
</feature>
<evidence type="ECO:0000256" key="11">
    <source>
        <dbReference type="ARBA" id="ARBA00023136"/>
    </source>
</evidence>
<evidence type="ECO:0000313" key="22">
    <source>
        <dbReference type="Proteomes" id="UP000053372"/>
    </source>
</evidence>
<dbReference type="SMART" id="SM00304">
    <property type="entry name" value="HAMP"/>
    <property type="match status" value="1"/>
</dbReference>
<sequence length="768" mass="87108">MKIKNKIIYGYALALGIAVLGTGTGLFVGNYYQQQALRERQNASQQRKLLSTLEVDILYNRPTKQLVPHLKKPQAFHREGMKLIQRIDKIQNTLAIYNQFGKSSTLKGLQPLLDDYAITVEKFAQQLRYFVPKVNTLLLASPNNSQKAEKNVLNLVKSKEFTDFIEFPDRLTEFYELAEKQENTAEISLLKAEAIRTQIIIAGLSISIAIAIFLALHISRTIAQPIQTLNKIALQVTREANFDLQAPIETKDEVGLLASSFNQLIHCVNQLLQEQQIYTKKLEQAKESADEANQAKSEFLANMSHELRTPLNGILGYAQILRRSKAVKEKERHGVQIIYQCGSHLLTLINDILDLSKIEARKLDLELKQIHLPSFLQGVVEIFRVRSDKKGIEFIYQPDDNLPTSILGDEKRLRQVLINLLSNAIKFTTKGSVTFTVELVDRCAGETQQPIASIRFQVEDTGIGIAPYELEQIFQPFEQVGDKKRRAEGTGLGLAISQRIIELMNSKIQVQSELGVGSNFNFEVGLAIFHDWEQQISVSNGLQIIGYEGPPYHLLIVDDRWENRSVLVELLKPLGFEVTEAENGQEALMKARRQRFDLILTDIMMPVMNGFEMLKHLRSEDSIKDLTVIISSASVSDMDRQMSLDAGGNDFLPKPIHTEDLLTLLSQHLRLNWIHSKDERYYTAIFSKDDDELIVPPSEDLQILLELAQDGLLLKLGKMVDQIGQKSERYLPFTEKVSELAKEFEADKIEILIQKYLSLEKPLNSLKS</sequence>
<keyword evidence="15" id="KW-0175">Coiled coil</keyword>
<comment type="subcellular location">
    <subcellularLocation>
        <location evidence="2">Membrane</location>
    </subcellularLocation>
</comment>
<dbReference type="SUPFAM" id="SSF55874">
    <property type="entry name" value="ATPase domain of HSP90 chaperone/DNA topoisomerase II/histidine kinase"/>
    <property type="match status" value="1"/>
</dbReference>
<keyword evidence="11 16" id="KW-0472">Membrane</keyword>
<keyword evidence="16" id="KW-1133">Transmembrane helix</keyword>
<dbReference type="SUPFAM" id="SSF158472">
    <property type="entry name" value="HAMP domain-like"/>
    <property type="match status" value="1"/>
</dbReference>
<dbReference type="CDD" id="cd06225">
    <property type="entry name" value="HAMP"/>
    <property type="match status" value="1"/>
</dbReference>
<dbReference type="RefSeq" id="WP_058183531.1">
    <property type="nucleotide sequence ID" value="NZ_LMTZ01000066.1"/>
</dbReference>
<proteinExistence type="inferred from homology"/>
<dbReference type="CDD" id="cd00082">
    <property type="entry name" value="HisKA"/>
    <property type="match status" value="1"/>
</dbReference>
<evidence type="ECO:0000256" key="7">
    <source>
        <dbReference type="ARBA" id="ARBA00022741"/>
    </source>
</evidence>
<keyword evidence="16" id="KW-0812">Transmembrane</keyword>
<reference evidence="21 22" key="1">
    <citation type="journal article" date="2015" name="Genome Announc.">
        <title>Draft Genome of the Euendolithic (true boring) Cyanobacterium Mastigocoleus testarum strain BC008.</title>
        <authorList>
            <person name="Guida B.S."/>
            <person name="Garcia-Pichel F."/>
        </authorList>
    </citation>
    <scope>NUCLEOTIDE SEQUENCE [LARGE SCALE GENOMIC DNA]</scope>
    <source>
        <strain evidence="21 22">BC008</strain>
    </source>
</reference>
<comment type="similarity">
    <text evidence="3">In the N-terminal section; belongs to the phytochrome family.</text>
</comment>
<dbReference type="PRINTS" id="PR00344">
    <property type="entry name" value="BCTRLSENSOR"/>
</dbReference>
<evidence type="ECO:0000256" key="1">
    <source>
        <dbReference type="ARBA" id="ARBA00000085"/>
    </source>
</evidence>
<dbReference type="InterPro" id="IPR005467">
    <property type="entry name" value="His_kinase_dom"/>
</dbReference>
<keyword evidence="5 14" id="KW-0597">Phosphoprotein</keyword>
<evidence type="ECO:0000256" key="9">
    <source>
        <dbReference type="ARBA" id="ARBA00022840"/>
    </source>
</evidence>
<dbReference type="Gene3D" id="1.10.287.130">
    <property type="match status" value="1"/>
</dbReference>
<dbReference type="SMART" id="SM00388">
    <property type="entry name" value="HisKA"/>
    <property type="match status" value="1"/>
</dbReference>
<evidence type="ECO:0000256" key="10">
    <source>
        <dbReference type="ARBA" id="ARBA00023012"/>
    </source>
</evidence>
<evidence type="ECO:0000256" key="8">
    <source>
        <dbReference type="ARBA" id="ARBA00022777"/>
    </source>
</evidence>
<dbReference type="SUPFAM" id="SSF52172">
    <property type="entry name" value="CheY-like"/>
    <property type="match status" value="1"/>
</dbReference>
<dbReference type="EC" id="2.7.13.3" evidence="4"/>
<dbReference type="InterPro" id="IPR001789">
    <property type="entry name" value="Sig_transdc_resp-reg_receiver"/>
</dbReference>
<keyword evidence="8" id="KW-0418">Kinase</keyword>
<keyword evidence="7" id="KW-0547">Nucleotide-binding</keyword>
<feature type="domain" description="Histidine kinase" evidence="17">
    <location>
        <begin position="302"/>
        <end position="528"/>
    </location>
</feature>
<dbReference type="Pfam" id="PF00072">
    <property type="entry name" value="Response_reg"/>
    <property type="match status" value="1"/>
</dbReference>
<evidence type="ECO:0000259" key="18">
    <source>
        <dbReference type="PROSITE" id="PS50110"/>
    </source>
</evidence>
<name>A0A0V7ZUL1_9CYAN</name>
<keyword evidence="9" id="KW-0067">ATP-binding</keyword>
<dbReference type="Gene3D" id="3.30.565.10">
    <property type="entry name" value="Histidine kinase-like ATPase, C-terminal domain"/>
    <property type="match status" value="1"/>
</dbReference>
<dbReference type="InterPro" id="IPR004358">
    <property type="entry name" value="Sig_transdc_His_kin-like_C"/>
</dbReference>
<evidence type="ECO:0000256" key="15">
    <source>
        <dbReference type="SAM" id="Coils"/>
    </source>
</evidence>
<evidence type="ECO:0000259" key="17">
    <source>
        <dbReference type="PROSITE" id="PS50109"/>
    </source>
</evidence>
<keyword evidence="6" id="KW-0808">Transferase</keyword>
<dbReference type="AlphaFoldDB" id="A0A0V7ZUL1"/>
<dbReference type="Gene3D" id="6.10.340.10">
    <property type="match status" value="1"/>
</dbReference>
<dbReference type="EMBL" id="LMTZ01000066">
    <property type="protein sequence ID" value="KST68341.1"/>
    <property type="molecule type" value="Genomic_DNA"/>
</dbReference>
<evidence type="ECO:0000313" key="20">
    <source>
        <dbReference type="EMBL" id="KST68034.1"/>
    </source>
</evidence>
<dbReference type="InterPro" id="IPR011006">
    <property type="entry name" value="CheY-like_superfamily"/>
</dbReference>
<evidence type="ECO:0000256" key="14">
    <source>
        <dbReference type="PROSITE-ProRule" id="PRU00169"/>
    </source>
</evidence>
<dbReference type="Gene3D" id="3.40.50.2300">
    <property type="match status" value="1"/>
</dbReference>
<dbReference type="InterPro" id="IPR003594">
    <property type="entry name" value="HATPase_dom"/>
</dbReference>
<dbReference type="GO" id="GO:0005524">
    <property type="term" value="F:ATP binding"/>
    <property type="evidence" value="ECO:0007669"/>
    <property type="project" value="UniProtKB-KW"/>
</dbReference>
<organism evidence="21 22">
    <name type="scientific">Mastigocoleus testarum BC008</name>
    <dbReference type="NCBI Taxonomy" id="371196"/>
    <lineage>
        <taxon>Bacteria</taxon>
        <taxon>Bacillati</taxon>
        <taxon>Cyanobacteriota</taxon>
        <taxon>Cyanophyceae</taxon>
        <taxon>Nostocales</taxon>
        <taxon>Hapalosiphonaceae</taxon>
        <taxon>Mastigocoleus</taxon>
    </lineage>
</organism>
<dbReference type="EMBL" id="LMTZ01000083">
    <property type="protein sequence ID" value="KST68034.1"/>
    <property type="molecule type" value="Genomic_DNA"/>
</dbReference>
<dbReference type="InterPro" id="IPR036097">
    <property type="entry name" value="HisK_dim/P_sf"/>
</dbReference>
<dbReference type="SMART" id="SM00387">
    <property type="entry name" value="HATPase_c"/>
    <property type="match status" value="1"/>
</dbReference>
<dbReference type="PROSITE" id="PS50109">
    <property type="entry name" value="HIS_KIN"/>
    <property type="match status" value="1"/>
</dbReference>